<dbReference type="AlphaFoldDB" id="A0A1I4TMT3"/>
<reference evidence="1 2" key="1">
    <citation type="submission" date="2016-10" db="EMBL/GenBank/DDBJ databases">
        <authorList>
            <person name="de Groot N.N."/>
        </authorList>
    </citation>
    <scope>NUCLEOTIDE SEQUENCE [LARGE SCALE GENOMIC DNA]</scope>
    <source>
        <strain evidence="1 2">Nm146</strain>
    </source>
</reference>
<name>A0A1I4TMT3_9PROT</name>
<dbReference type="EMBL" id="FOUF01000033">
    <property type="protein sequence ID" value="SFM77986.1"/>
    <property type="molecule type" value="Genomic_DNA"/>
</dbReference>
<proteinExistence type="predicted"/>
<protein>
    <submittedName>
        <fullName evidence="1">Uncharacterized protein</fullName>
    </submittedName>
</protein>
<organism evidence="1 2">
    <name type="scientific">Nitrosomonas nitrosa</name>
    <dbReference type="NCBI Taxonomy" id="52442"/>
    <lineage>
        <taxon>Bacteria</taxon>
        <taxon>Pseudomonadati</taxon>
        <taxon>Pseudomonadota</taxon>
        <taxon>Betaproteobacteria</taxon>
        <taxon>Nitrosomonadales</taxon>
        <taxon>Nitrosomonadaceae</taxon>
        <taxon>Nitrosomonas</taxon>
    </lineage>
</organism>
<dbReference type="RefSeq" id="WP_090671701.1">
    <property type="nucleotide sequence ID" value="NZ_FOUF01000033.1"/>
</dbReference>
<evidence type="ECO:0000313" key="2">
    <source>
        <dbReference type="Proteomes" id="UP000199561"/>
    </source>
</evidence>
<evidence type="ECO:0000313" key="1">
    <source>
        <dbReference type="EMBL" id="SFM77986.1"/>
    </source>
</evidence>
<keyword evidence="2" id="KW-1185">Reference proteome</keyword>
<dbReference type="Proteomes" id="UP000199561">
    <property type="component" value="Unassembled WGS sequence"/>
</dbReference>
<gene>
    <name evidence="1" type="ORF">SAMN05421880_13316</name>
</gene>
<sequence>MLILNDPSLVGRIADSDIRSLAQQRFSEICGIEPYDYDTHGYMIVVEPGDSVEVLEQEVGWPILRNFFDDTRYGEPDFSPSFEALEEHANCYEMVFIFNDEGFCVALFIPKQPGIDGDLLAMCAEYAAIEQP</sequence>
<accession>A0A1I4TMT3</accession>
<dbReference type="STRING" id="52442.SAMN05421880_13316"/>